<evidence type="ECO:0000313" key="3">
    <source>
        <dbReference type="EMBL" id="KAK8068793.1"/>
    </source>
</evidence>
<name>A0ABR1VFW6_9PEZI</name>
<evidence type="ECO:0000256" key="2">
    <source>
        <dbReference type="SAM" id="SignalP"/>
    </source>
</evidence>
<keyword evidence="2" id="KW-0732">Signal</keyword>
<feature type="signal peptide" evidence="2">
    <location>
        <begin position="1"/>
        <end position="16"/>
    </location>
</feature>
<evidence type="ECO:0000313" key="4">
    <source>
        <dbReference type="Proteomes" id="UP001480595"/>
    </source>
</evidence>
<organism evidence="3 4">
    <name type="scientific">Apiospora phragmitis</name>
    <dbReference type="NCBI Taxonomy" id="2905665"/>
    <lineage>
        <taxon>Eukaryota</taxon>
        <taxon>Fungi</taxon>
        <taxon>Dikarya</taxon>
        <taxon>Ascomycota</taxon>
        <taxon>Pezizomycotina</taxon>
        <taxon>Sordariomycetes</taxon>
        <taxon>Xylariomycetidae</taxon>
        <taxon>Amphisphaeriales</taxon>
        <taxon>Apiosporaceae</taxon>
        <taxon>Apiospora</taxon>
    </lineage>
</organism>
<keyword evidence="4" id="KW-1185">Reference proteome</keyword>
<dbReference type="Proteomes" id="UP001480595">
    <property type="component" value="Unassembled WGS sequence"/>
</dbReference>
<reference evidence="3 4" key="1">
    <citation type="submission" date="2023-01" db="EMBL/GenBank/DDBJ databases">
        <title>Analysis of 21 Apiospora genomes using comparative genomics revels a genus with tremendous synthesis potential of carbohydrate active enzymes and secondary metabolites.</title>
        <authorList>
            <person name="Sorensen T."/>
        </authorList>
    </citation>
    <scope>NUCLEOTIDE SEQUENCE [LARGE SCALE GENOMIC DNA]</scope>
    <source>
        <strain evidence="3 4">CBS 135458</strain>
    </source>
</reference>
<evidence type="ECO:0000256" key="1">
    <source>
        <dbReference type="SAM" id="MobiDB-lite"/>
    </source>
</evidence>
<accession>A0ABR1VFW6</accession>
<protein>
    <submittedName>
        <fullName evidence="3">Uncharacterized protein</fullName>
    </submittedName>
</protein>
<gene>
    <name evidence="3" type="ORF">PG994_005409</name>
</gene>
<dbReference type="RefSeq" id="XP_066716087.1">
    <property type="nucleotide sequence ID" value="XM_066856818.1"/>
</dbReference>
<feature type="region of interest" description="Disordered" evidence="1">
    <location>
        <begin position="87"/>
        <end position="132"/>
    </location>
</feature>
<proteinExistence type="predicted"/>
<dbReference type="GeneID" id="92089881"/>
<feature type="compositionally biased region" description="Acidic residues" evidence="1">
    <location>
        <begin position="120"/>
        <end position="130"/>
    </location>
</feature>
<comment type="caution">
    <text evidence="3">The sequence shown here is derived from an EMBL/GenBank/DDBJ whole genome shotgun (WGS) entry which is preliminary data.</text>
</comment>
<sequence length="160" mass="17168">MKSVTIFLSLLSSALAVVAAPALEIHQVHDHSVDPVDPIVSTTTIPLRLLDRDGNHTQTLEPRASGGGENHFTFPSNAGCVVRVWFDDEPESEGAEQQRLGGGDSDSASTLYPEPSDIVFDPDEDEDGEYEPCVTLGVDSGDGKGEQGLMVRKIDVNCPY</sequence>
<feature type="chain" id="PRO_5047482536" evidence="2">
    <location>
        <begin position="17"/>
        <end position="160"/>
    </location>
</feature>
<dbReference type="EMBL" id="JAQQWL010000006">
    <property type="protein sequence ID" value="KAK8068793.1"/>
    <property type="molecule type" value="Genomic_DNA"/>
</dbReference>